<dbReference type="Pfam" id="PF03781">
    <property type="entry name" value="FGE-sulfatase"/>
    <property type="match status" value="1"/>
</dbReference>
<evidence type="ECO:0000259" key="1">
    <source>
        <dbReference type="Pfam" id="PF03781"/>
    </source>
</evidence>
<dbReference type="Gene3D" id="3.90.1580.10">
    <property type="entry name" value="paralog of FGE (formylglycine-generating enzyme)"/>
    <property type="match status" value="1"/>
</dbReference>
<dbReference type="GO" id="GO:0120147">
    <property type="term" value="F:formylglycine-generating oxidase activity"/>
    <property type="evidence" value="ECO:0007669"/>
    <property type="project" value="TreeGrafter"/>
</dbReference>
<reference evidence="2 3" key="1">
    <citation type="submission" date="2012-12" db="EMBL/GenBank/DDBJ databases">
        <title>Genome assembly of Fulvivirga imtechensis AK7.</title>
        <authorList>
            <person name="Nupur N."/>
            <person name="Khatri I."/>
            <person name="Kumar R."/>
            <person name="Subramanian S."/>
            <person name="Pinnaka A."/>
        </authorList>
    </citation>
    <scope>NUCLEOTIDE SEQUENCE [LARGE SCALE GENOMIC DNA]</scope>
    <source>
        <strain evidence="2 3">AK7</strain>
    </source>
</reference>
<feature type="domain" description="Sulfatase-modifying factor enzyme-like" evidence="1">
    <location>
        <begin position="1"/>
        <end position="255"/>
    </location>
</feature>
<dbReference type="SUPFAM" id="SSF56436">
    <property type="entry name" value="C-type lectin-like"/>
    <property type="match status" value="1"/>
</dbReference>
<dbReference type="InterPro" id="IPR042095">
    <property type="entry name" value="SUMF_sf"/>
</dbReference>
<accession>L8JMT1</accession>
<sequence>MVYFAGGDITIGSEHGLTNEAPTFEAEIAPFFIDKHPVTVAQFRAFVQTTGYKTDAEKFGNSALFNYKKLIYELVDSVTWQQPLGPNGAPAKDNHPITHVSWNDAMAYASWAGKRLPHEYEWEFAARNGKNTNDKYSWGNSLTDNNGVFKANVWQGHFPDTNTVADDFAHTSPVGAFGITSCGMSDMGGNVWEWCSNIFELYPGNHYPYQKDPNVKVIRGGSFMCDSLVCHGYRVSARQFTSRETSNFHMGFRCAMDVDRRTSNPKHQTPNQNTTIKTTYKSYLSNDKRF</sequence>
<keyword evidence="3" id="KW-1185">Reference proteome</keyword>
<dbReference type="PANTHER" id="PTHR23150:SF19">
    <property type="entry name" value="FORMYLGLYCINE-GENERATING ENZYME"/>
    <property type="match status" value="1"/>
</dbReference>
<evidence type="ECO:0000313" key="3">
    <source>
        <dbReference type="Proteomes" id="UP000011135"/>
    </source>
</evidence>
<dbReference type="InterPro" id="IPR051043">
    <property type="entry name" value="Sulfatase_Mod_Factor_Kinase"/>
</dbReference>
<dbReference type="Proteomes" id="UP000011135">
    <property type="component" value="Unassembled WGS sequence"/>
</dbReference>
<dbReference type="AlphaFoldDB" id="L8JMT1"/>
<dbReference type="STRING" id="1237149.C900_04936"/>
<dbReference type="PATRIC" id="fig|1237149.3.peg.4404"/>
<gene>
    <name evidence="2" type="ORF">C900_04936</name>
</gene>
<dbReference type="PANTHER" id="PTHR23150">
    <property type="entry name" value="SULFATASE MODIFYING FACTOR 1, 2"/>
    <property type="match status" value="1"/>
</dbReference>
<protein>
    <submittedName>
        <fullName evidence="2">Sulfatase modifying factor 1 (C-alpha-formyglycine-generating enzyme 1)</fullName>
    </submittedName>
</protein>
<organism evidence="2 3">
    <name type="scientific">Fulvivirga imtechensis AK7</name>
    <dbReference type="NCBI Taxonomy" id="1237149"/>
    <lineage>
        <taxon>Bacteria</taxon>
        <taxon>Pseudomonadati</taxon>
        <taxon>Bacteroidota</taxon>
        <taxon>Cytophagia</taxon>
        <taxon>Cytophagales</taxon>
        <taxon>Fulvivirgaceae</taxon>
        <taxon>Fulvivirga</taxon>
    </lineage>
</organism>
<proteinExistence type="predicted"/>
<dbReference type="InterPro" id="IPR016187">
    <property type="entry name" value="CTDL_fold"/>
</dbReference>
<dbReference type="eggNOG" id="COG1262">
    <property type="taxonomic scope" value="Bacteria"/>
</dbReference>
<dbReference type="InterPro" id="IPR005532">
    <property type="entry name" value="SUMF_dom"/>
</dbReference>
<name>L8JMT1_9BACT</name>
<evidence type="ECO:0000313" key="2">
    <source>
        <dbReference type="EMBL" id="ELR69548.1"/>
    </source>
</evidence>
<comment type="caution">
    <text evidence="2">The sequence shown here is derived from an EMBL/GenBank/DDBJ whole genome shotgun (WGS) entry which is preliminary data.</text>
</comment>
<dbReference type="EMBL" id="AMZN01000071">
    <property type="protein sequence ID" value="ELR69548.1"/>
    <property type="molecule type" value="Genomic_DNA"/>
</dbReference>